<evidence type="ECO:0000313" key="1">
    <source>
        <dbReference type="EMBL" id="KAJ5376477.1"/>
    </source>
</evidence>
<dbReference type="GeneID" id="81376980"/>
<dbReference type="EMBL" id="JAPZBU010000012">
    <property type="protein sequence ID" value="KAJ5376477.1"/>
    <property type="molecule type" value="Genomic_DNA"/>
</dbReference>
<comment type="caution">
    <text evidence="1">The sequence shown here is derived from an EMBL/GenBank/DDBJ whole genome shotgun (WGS) entry which is preliminary data.</text>
</comment>
<organism evidence="1 2">
    <name type="scientific">Penicillium cosmopolitanum</name>
    <dbReference type="NCBI Taxonomy" id="1131564"/>
    <lineage>
        <taxon>Eukaryota</taxon>
        <taxon>Fungi</taxon>
        <taxon>Dikarya</taxon>
        <taxon>Ascomycota</taxon>
        <taxon>Pezizomycotina</taxon>
        <taxon>Eurotiomycetes</taxon>
        <taxon>Eurotiomycetidae</taxon>
        <taxon>Eurotiales</taxon>
        <taxon>Aspergillaceae</taxon>
        <taxon>Penicillium</taxon>
    </lineage>
</organism>
<accession>A0A9W9SD59</accession>
<dbReference type="Proteomes" id="UP001147747">
    <property type="component" value="Unassembled WGS sequence"/>
</dbReference>
<protein>
    <submittedName>
        <fullName evidence="1">Uncharacterized protein</fullName>
    </submittedName>
</protein>
<dbReference type="RefSeq" id="XP_056481507.1">
    <property type="nucleotide sequence ID" value="XM_056638000.1"/>
</dbReference>
<dbReference type="AlphaFoldDB" id="A0A9W9SD59"/>
<proteinExistence type="predicted"/>
<keyword evidence="2" id="KW-1185">Reference proteome</keyword>
<gene>
    <name evidence="1" type="ORF">N7509_013363</name>
</gene>
<name>A0A9W9SD59_9EURO</name>
<evidence type="ECO:0000313" key="2">
    <source>
        <dbReference type="Proteomes" id="UP001147747"/>
    </source>
</evidence>
<reference evidence="1" key="2">
    <citation type="journal article" date="2023" name="IMA Fungus">
        <title>Comparative genomic study of the Penicillium genus elucidates a diverse pangenome and 15 lateral gene transfer events.</title>
        <authorList>
            <person name="Petersen C."/>
            <person name="Sorensen T."/>
            <person name="Nielsen M.R."/>
            <person name="Sondergaard T.E."/>
            <person name="Sorensen J.L."/>
            <person name="Fitzpatrick D.A."/>
            <person name="Frisvad J.C."/>
            <person name="Nielsen K.L."/>
        </authorList>
    </citation>
    <scope>NUCLEOTIDE SEQUENCE</scope>
    <source>
        <strain evidence="1">IBT 29677</strain>
    </source>
</reference>
<sequence length="141" mass="16256">MFWRKCPTGTLIVLADIEPPTWDEQQRLMGAMLAYHLARRLKFAGNNGTLRVSASPWTAKFFNDMINNNYSFLSLGKFWQIDYAIKRETTLLQQIRYPTYFVEGMCLAFIQWLFNYGSPDIGTSAMATPRPSLISLSEQEL</sequence>
<reference evidence="1" key="1">
    <citation type="submission" date="2022-12" db="EMBL/GenBank/DDBJ databases">
        <authorList>
            <person name="Petersen C."/>
        </authorList>
    </citation>
    <scope>NUCLEOTIDE SEQUENCE</scope>
    <source>
        <strain evidence="1">IBT 29677</strain>
    </source>
</reference>